<sequence length="286" mass="33128">MKLSIITINLNNKNGLSETISSVIAQTFTDYEYIIIDGQSTDGSLEVIKQNANHINQWISENDHGIYNAMNKGLNLAKGEYCLFLNSGDSLYDSDVLQVLFSQSFTEDIISGGIELYSHTKKWYQFPPHNISLFTFINGSLPHPGTFIRRELLNKLGGYNENYRIISDWCFFVDALIVQNCSYKYYDITVSKFNCFGISSTSSSTEDVQKVQFLRNRFPKMADDYDLFNEESVFNSFCWLKYHPIIKVIIVFPFKILNRILHLRNRLKKRIIVLDKLKSDDTKLLR</sequence>
<feature type="domain" description="Glycosyltransferase 2-like" evidence="1">
    <location>
        <begin position="4"/>
        <end position="130"/>
    </location>
</feature>
<dbReference type="Gene3D" id="3.90.550.10">
    <property type="entry name" value="Spore Coat Polysaccharide Biosynthesis Protein SpsA, Chain A"/>
    <property type="match status" value="1"/>
</dbReference>
<evidence type="ECO:0000313" key="2">
    <source>
        <dbReference type="EMBL" id="KAA3760909.1"/>
    </source>
</evidence>
<dbReference type="EMBL" id="VWMK01000018">
    <property type="protein sequence ID" value="KAA3760909.1"/>
    <property type="molecule type" value="Genomic_DNA"/>
</dbReference>
<evidence type="ECO:0000313" key="3">
    <source>
        <dbReference type="Proteomes" id="UP000422221"/>
    </source>
</evidence>
<dbReference type="InterPro" id="IPR001173">
    <property type="entry name" value="Glyco_trans_2-like"/>
</dbReference>
<reference evidence="2 3" key="1">
    <citation type="journal article" date="2019" name="Nat. Med.">
        <title>A library of human gut bacterial isolates paired with longitudinal multiomics data enables mechanistic microbiome research.</title>
        <authorList>
            <person name="Poyet M."/>
            <person name="Groussin M."/>
            <person name="Gibbons S.M."/>
            <person name="Avila-Pacheco J."/>
            <person name="Jiang X."/>
            <person name="Kearney S.M."/>
            <person name="Perrotta A.R."/>
            <person name="Berdy B."/>
            <person name="Zhao S."/>
            <person name="Lieberman T.D."/>
            <person name="Swanson P.K."/>
            <person name="Smith M."/>
            <person name="Roesemann S."/>
            <person name="Alexander J.E."/>
            <person name="Rich S.A."/>
            <person name="Livny J."/>
            <person name="Vlamakis H."/>
            <person name="Clish C."/>
            <person name="Bullock K."/>
            <person name="Deik A."/>
            <person name="Scott J."/>
            <person name="Pierce K.A."/>
            <person name="Xavier R.J."/>
            <person name="Alm E.J."/>
        </authorList>
    </citation>
    <scope>NUCLEOTIDE SEQUENCE [LARGE SCALE GENOMIC DNA]</scope>
    <source>
        <strain evidence="2 3">BIOML-A10</strain>
    </source>
</reference>
<accession>A0A7J4XFE8</accession>
<dbReference type="PANTHER" id="PTHR22916">
    <property type="entry name" value="GLYCOSYLTRANSFERASE"/>
    <property type="match status" value="1"/>
</dbReference>
<gene>
    <name evidence="2" type="ORF">F3F73_16665</name>
</gene>
<proteinExistence type="predicted"/>
<comment type="caution">
    <text evidence="2">The sequence shown here is derived from an EMBL/GenBank/DDBJ whole genome shotgun (WGS) entry which is preliminary data.</text>
</comment>
<name>A0A7J4XFE8_9BACE</name>
<dbReference type="RefSeq" id="WP_005929889.1">
    <property type="nucleotide sequence ID" value="NZ_CABKSE010000002.1"/>
</dbReference>
<dbReference type="CDD" id="cd06433">
    <property type="entry name" value="GT_2_WfgS_like"/>
    <property type="match status" value="1"/>
</dbReference>
<dbReference type="Proteomes" id="UP000422221">
    <property type="component" value="Unassembled WGS sequence"/>
</dbReference>
<protein>
    <submittedName>
        <fullName evidence="2">Glycosyltransferase</fullName>
    </submittedName>
</protein>
<keyword evidence="2" id="KW-0808">Transferase</keyword>
<dbReference type="Pfam" id="PF00535">
    <property type="entry name" value="Glycos_transf_2"/>
    <property type="match status" value="1"/>
</dbReference>
<dbReference type="InterPro" id="IPR029044">
    <property type="entry name" value="Nucleotide-diphossugar_trans"/>
</dbReference>
<evidence type="ECO:0000259" key="1">
    <source>
        <dbReference type="Pfam" id="PF00535"/>
    </source>
</evidence>
<dbReference type="GO" id="GO:0016758">
    <property type="term" value="F:hexosyltransferase activity"/>
    <property type="evidence" value="ECO:0007669"/>
    <property type="project" value="UniProtKB-ARBA"/>
</dbReference>
<dbReference type="SUPFAM" id="SSF53448">
    <property type="entry name" value="Nucleotide-diphospho-sugar transferases"/>
    <property type="match status" value="1"/>
</dbReference>
<organism evidence="2 3">
    <name type="scientific">Bacteroides salyersiae</name>
    <dbReference type="NCBI Taxonomy" id="291644"/>
    <lineage>
        <taxon>Bacteria</taxon>
        <taxon>Pseudomonadati</taxon>
        <taxon>Bacteroidota</taxon>
        <taxon>Bacteroidia</taxon>
        <taxon>Bacteroidales</taxon>
        <taxon>Bacteroidaceae</taxon>
        <taxon>Bacteroides</taxon>
    </lineage>
</organism>
<dbReference type="PANTHER" id="PTHR22916:SF67">
    <property type="entry name" value="COLANIC ACID BIOSYNTHESIS GLYCOSYL TRANSFERASE WCAE-RELATED"/>
    <property type="match status" value="1"/>
</dbReference>
<dbReference type="AlphaFoldDB" id="A0A7J4XFE8"/>